<comment type="caution">
    <text evidence="2">The sequence shown here is derived from an EMBL/GenBank/DDBJ whole genome shotgun (WGS) entry which is preliminary data.</text>
</comment>
<feature type="transmembrane region" description="Helical" evidence="1">
    <location>
        <begin position="204"/>
        <end position="224"/>
    </location>
</feature>
<sequence length="485" mass="55909">MKHFLGNHRFTSYLLGFVSVIVFSVLVYIEVKYASPYAATWDQVDFALALHRYDLLVMQPHFPGYPYFILGGMIVSSFMENPAKALSVFNVVMMLSATIPIFLLVKKYYKSDVAWMITCLIQSSSFLMLIVTQPMSEGAAIAALWWYLWAVQTAKERLTLPMHLLPLFFLGVLLGIRLSYLPFAAALLFLWYDDWKTYKKIGRLMIWFVAALFFQLIWVGAVALTEGSITGFIKLALAFTSGHFQEWGGAVTAGDDSIVQRFFTLIFYNVFWTGIASQSIWLLIIYIILMLFIVRKNKEAAGIPNWLLITGVFYFLWAWLAQNIEKPRHIAPLVTIILFYIWGRYFSVGKSMYKKWFALTVFIIQVIVGSIHVYGQATHLPATYQLTYDLQKVDAPFVVYTWEETRVMEYLDADFIHKRVLHFDVFLQDKANYKHATIYLTDHVVKGFATQGISLEGHLRKVKTYQSSTLADPVYGEITLYEWID</sequence>
<protein>
    <recommendedName>
        <fullName evidence="4">Dolichyl-phosphate-mannose-protein mannosyltransferase</fullName>
    </recommendedName>
</protein>
<evidence type="ECO:0008006" key="4">
    <source>
        <dbReference type="Google" id="ProtNLM"/>
    </source>
</evidence>
<feature type="transmembrane region" description="Helical" evidence="1">
    <location>
        <begin position="126"/>
        <end position="148"/>
    </location>
</feature>
<dbReference type="RefSeq" id="WP_111644580.1">
    <property type="nucleotide sequence ID" value="NZ_QLMH01000003.1"/>
</dbReference>
<feature type="transmembrane region" description="Helical" evidence="1">
    <location>
        <begin position="168"/>
        <end position="192"/>
    </location>
</feature>
<feature type="transmembrane region" description="Helical" evidence="1">
    <location>
        <begin position="12"/>
        <end position="29"/>
    </location>
</feature>
<feature type="transmembrane region" description="Helical" evidence="1">
    <location>
        <begin position="306"/>
        <end position="324"/>
    </location>
</feature>
<keyword evidence="1" id="KW-0472">Membrane</keyword>
<evidence type="ECO:0000313" key="2">
    <source>
        <dbReference type="EMBL" id="RAK21330.1"/>
    </source>
</evidence>
<feature type="transmembrane region" description="Helical" evidence="1">
    <location>
        <begin position="270"/>
        <end position="294"/>
    </location>
</feature>
<organism evidence="2 3">
    <name type="scientific">Paranoxybacillus vitaminiphilus</name>
    <dbReference type="NCBI Taxonomy" id="581036"/>
    <lineage>
        <taxon>Bacteria</taxon>
        <taxon>Bacillati</taxon>
        <taxon>Bacillota</taxon>
        <taxon>Bacilli</taxon>
        <taxon>Bacillales</taxon>
        <taxon>Anoxybacillaceae</taxon>
        <taxon>Paranoxybacillus</taxon>
    </lineage>
</organism>
<feature type="transmembrane region" description="Helical" evidence="1">
    <location>
        <begin position="85"/>
        <end position="105"/>
    </location>
</feature>
<evidence type="ECO:0000313" key="3">
    <source>
        <dbReference type="Proteomes" id="UP000248555"/>
    </source>
</evidence>
<feature type="transmembrane region" description="Helical" evidence="1">
    <location>
        <begin position="356"/>
        <end position="375"/>
    </location>
</feature>
<proteinExistence type="predicted"/>
<reference evidence="2 3" key="1">
    <citation type="submission" date="2018-06" db="EMBL/GenBank/DDBJ databases">
        <title>Genomic Encyclopedia of Type Strains, Phase III (KMG-III): the genomes of soil and plant-associated and newly described type strains.</title>
        <authorList>
            <person name="Whitman W."/>
        </authorList>
    </citation>
    <scope>NUCLEOTIDE SEQUENCE [LARGE SCALE GENOMIC DNA]</scope>
    <source>
        <strain evidence="2 3">CGMCC 1.8979</strain>
    </source>
</reference>
<dbReference type="AlphaFoldDB" id="A0A327YK67"/>
<dbReference type="EMBL" id="QLMH01000003">
    <property type="protein sequence ID" value="RAK21330.1"/>
    <property type="molecule type" value="Genomic_DNA"/>
</dbReference>
<feature type="transmembrane region" description="Helical" evidence="1">
    <location>
        <begin position="330"/>
        <end position="347"/>
    </location>
</feature>
<accession>A0A327YK67</accession>
<evidence type="ECO:0000256" key="1">
    <source>
        <dbReference type="SAM" id="Phobius"/>
    </source>
</evidence>
<dbReference type="OrthoDB" id="244199at2"/>
<keyword evidence="1" id="KW-1133">Transmembrane helix</keyword>
<gene>
    <name evidence="2" type="ORF">B0I26_103288</name>
</gene>
<name>A0A327YK67_9BACL</name>
<keyword evidence="1" id="KW-0812">Transmembrane</keyword>
<keyword evidence="3" id="KW-1185">Reference proteome</keyword>
<dbReference type="Proteomes" id="UP000248555">
    <property type="component" value="Unassembled WGS sequence"/>
</dbReference>